<dbReference type="CDD" id="cd00657">
    <property type="entry name" value="Ferritin_like"/>
    <property type="match status" value="1"/>
</dbReference>
<dbReference type="InterPro" id="IPR019052">
    <property type="entry name" value="DUF2383"/>
</dbReference>
<dbReference type="RefSeq" id="WP_005369619.1">
    <property type="nucleotide sequence ID" value="NZ_CM001475.1"/>
</dbReference>
<evidence type="ECO:0000313" key="3">
    <source>
        <dbReference type="EMBL" id="EIC28519.1"/>
    </source>
</evidence>
<dbReference type="EMBL" id="CM001475">
    <property type="protein sequence ID" value="EIC28519.1"/>
    <property type="molecule type" value="Genomic_DNA"/>
</dbReference>
<evidence type="ECO:0000256" key="1">
    <source>
        <dbReference type="SAM" id="Coils"/>
    </source>
</evidence>
<reference evidence="3 4" key="1">
    <citation type="journal article" date="2013" name="Genome Announc.">
        <title>Genome Sequence of the Obligate Gammaproteobacterial Methanotroph Methylomicrobium album Strain BG8.</title>
        <authorList>
            <person name="Kits K.D."/>
            <person name="Kalyuzhnaya M.G."/>
            <person name="Klotz M.G."/>
            <person name="Jetten M.S."/>
            <person name="Op den Camp H.J."/>
            <person name="Vuilleumier S."/>
            <person name="Bringel F."/>
            <person name="Dispirito A.A."/>
            <person name="Murrell J.C."/>
            <person name="Bruce D."/>
            <person name="Cheng J.F."/>
            <person name="Copeland A."/>
            <person name="Goodwin L."/>
            <person name="Hauser L."/>
            <person name="Lajus A."/>
            <person name="Land M.L."/>
            <person name="Lapidus A."/>
            <person name="Lucas S."/>
            <person name="Medigue C."/>
            <person name="Pitluck S."/>
            <person name="Woyke T."/>
            <person name="Zeytun A."/>
            <person name="Stein L.Y."/>
        </authorList>
    </citation>
    <scope>NUCLEOTIDE SEQUENCE [LARGE SCALE GENOMIC DNA]</scope>
    <source>
        <strain evidence="3 4">BG8</strain>
    </source>
</reference>
<gene>
    <name evidence="3" type="ORF">Metal_0680</name>
</gene>
<dbReference type="STRING" id="686340.Metal_0680"/>
<feature type="coiled-coil region" evidence="1">
    <location>
        <begin position="11"/>
        <end position="64"/>
    </location>
</feature>
<keyword evidence="1" id="KW-0175">Coiled coil</keyword>
<accession>H8GPQ7</accession>
<dbReference type="InterPro" id="IPR012347">
    <property type="entry name" value="Ferritin-like"/>
</dbReference>
<dbReference type="HOGENOM" id="CLU_148612_0_0_6"/>
<dbReference type="AlphaFoldDB" id="H8GPQ7"/>
<protein>
    <recommendedName>
        <fullName evidence="2">DUF2383 domain-containing protein</fullName>
    </recommendedName>
</protein>
<organism evidence="3 4">
    <name type="scientific">Methylomicrobium album BG8</name>
    <dbReference type="NCBI Taxonomy" id="686340"/>
    <lineage>
        <taxon>Bacteria</taxon>
        <taxon>Pseudomonadati</taxon>
        <taxon>Pseudomonadota</taxon>
        <taxon>Gammaproteobacteria</taxon>
        <taxon>Methylococcales</taxon>
        <taxon>Methylococcaceae</taxon>
        <taxon>Methylomicrobium</taxon>
    </lineage>
</organism>
<evidence type="ECO:0000259" key="2">
    <source>
        <dbReference type="Pfam" id="PF09537"/>
    </source>
</evidence>
<evidence type="ECO:0000313" key="4">
    <source>
        <dbReference type="Proteomes" id="UP000005090"/>
    </source>
</evidence>
<dbReference type="InterPro" id="IPR009078">
    <property type="entry name" value="Ferritin-like_SF"/>
</dbReference>
<dbReference type="Proteomes" id="UP000005090">
    <property type="component" value="Chromosome"/>
</dbReference>
<dbReference type="Gene3D" id="1.20.1260.10">
    <property type="match status" value="1"/>
</dbReference>
<dbReference type="SUPFAM" id="SSF47240">
    <property type="entry name" value="Ferritin-like"/>
    <property type="match status" value="1"/>
</dbReference>
<feature type="domain" description="DUF2383" evidence="2">
    <location>
        <begin position="4"/>
        <end position="111"/>
    </location>
</feature>
<dbReference type="eggNOG" id="COG2941">
    <property type="taxonomic scope" value="Bacteria"/>
</dbReference>
<sequence length="144" mass="15863">MLNINKIEKLLKNEMAAAETYHQALEKFEEEAQGSEISSLQPIYEEHTEAVSELQEKIQQLGGMPPSGSGLWGSWSEALMGGAKLIGKDAMLNALLAGEKSGLDDYQDAAEDPDVPLEVSDLIKSKFMNSQQENIRVLNRLLQS</sequence>
<keyword evidence="4" id="KW-1185">Reference proteome</keyword>
<proteinExistence type="predicted"/>
<dbReference type="Pfam" id="PF09537">
    <property type="entry name" value="DUF2383"/>
    <property type="match status" value="1"/>
</dbReference>
<name>H8GPQ7_METAL</name>